<proteinExistence type="predicted"/>
<dbReference type="RefSeq" id="WP_248682616.1">
    <property type="nucleotide sequence ID" value="NZ_JALPRY010000008.1"/>
</dbReference>
<dbReference type="SUPFAM" id="SSF54909">
    <property type="entry name" value="Dimeric alpha+beta barrel"/>
    <property type="match status" value="1"/>
</dbReference>
<protein>
    <submittedName>
        <fullName evidence="1">L-rhamnose mutarotase</fullName>
    </submittedName>
</protein>
<dbReference type="PANTHER" id="PTHR34389:SF2">
    <property type="entry name" value="L-RHAMNOSE MUTAROTASE"/>
    <property type="match status" value="1"/>
</dbReference>
<accession>A0ABT0IPX1</accession>
<dbReference type="InterPro" id="IPR008000">
    <property type="entry name" value="Rham/fucose_mutarotase"/>
</dbReference>
<dbReference type="PANTHER" id="PTHR34389">
    <property type="entry name" value="L-RHAMNOSE MUTAROTASE"/>
    <property type="match status" value="1"/>
</dbReference>
<dbReference type="Proteomes" id="UP001202827">
    <property type="component" value="Unassembled WGS sequence"/>
</dbReference>
<dbReference type="InterPro" id="IPR011008">
    <property type="entry name" value="Dimeric_a/b-barrel"/>
</dbReference>
<sequence>MQRMGMVIGLQPDKVEEYKALHAAVWPEILQLISSCNIRNYSIFLREPENLLFGYWEYHGTDFAADMAKMAASERNQEWWSYCIPCQKPLETRAEGEWWAMMDQVFHLD</sequence>
<dbReference type="Pfam" id="PF05336">
    <property type="entry name" value="rhaM"/>
    <property type="match status" value="1"/>
</dbReference>
<evidence type="ECO:0000313" key="1">
    <source>
        <dbReference type="EMBL" id="MCK8779931.1"/>
    </source>
</evidence>
<comment type="caution">
    <text evidence="1">The sequence shown here is derived from an EMBL/GenBank/DDBJ whole genome shotgun (WGS) entry which is preliminary data.</text>
</comment>
<organism evidence="1 2">
    <name type="scientific">Neorhizobium turbinariae</name>
    <dbReference type="NCBI Taxonomy" id="2937795"/>
    <lineage>
        <taxon>Bacteria</taxon>
        <taxon>Pseudomonadati</taxon>
        <taxon>Pseudomonadota</taxon>
        <taxon>Alphaproteobacteria</taxon>
        <taxon>Hyphomicrobiales</taxon>
        <taxon>Rhizobiaceae</taxon>
        <taxon>Rhizobium/Agrobacterium group</taxon>
        <taxon>Neorhizobium</taxon>
    </lineage>
</organism>
<evidence type="ECO:0000313" key="2">
    <source>
        <dbReference type="Proteomes" id="UP001202827"/>
    </source>
</evidence>
<name>A0ABT0IPX1_9HYPH</name>
<gene>
    <name evidence="1" type="ORF">M0654_08000</name>
</gene>
<reference evidence="1 2" key="1">
    <citation type="submission" date="2022-04" db="EMBL/GenBank/DDBJ databases">
        <title>Rhizobium coralii sp. nov., isolated from coral Turbinaria peltata.</title>
        <authorList>
            <person name="Sun H."/>
        </authorList>
    </citation>
    <scope>NUCLEOTIDE SEQUENCE [LARGE SCALE GENOMIC DNA]</scope>
    <source>
        <strain evidence="1 2">NTR19</strain>
    </source>
</reference>
<keyword evidence="2" id="KW-1185">Reference proteome</keyword>
<dbReference type="EMBL" id="JALPRY010000008">
    <property type="protein sequence ID" value="MCK8779931.1"/>
    <property type="molecule type" value="Genomic_DNA"/>
</dbReference>
<dbReference type="Gene3D" id="3.30.70.100">
    <property type="match status" value="1"/>
</dbReference>